<organism evidence="9 10">
    <name type="scientific">Solanum verrucosum</name>
    <dbReference type="NCBI Taxonomy" id="315347"/>
    <lineage>
        <taxon>Eukaryota</taxon>
        <taxon>Viridiplantae</taxon>
        <taxon>Streptophyta</taxon>
        <taxon>Embryophyta</taxon>
        <taxon>Tracheophyta</taxon>
        <taxon>Spermatophyta</taxon>
        <taxon>Magnoliopsida</taxon>
        <taxon>eudicotyledons</taxon>
        <taxon>Gunneridae</taxon>
        <taxon>Pentapetalae</taxon>
        <taxon>asterids</taxon>
        <taxon>lamiids</taxon>
        <taxon>Solanales</taxon>
        <taxon>Solanaceae</taxon>
        <taxon>Solanoideae</taxon>
        <taxon>Solaneae</taxon>
        <taxon>Solanum</taxon>
    </lineage>
</organism>
<dbReference type="GO" id="GO:0004519">
    <property type="term" value="F:endonuclease activity"/>
    <property type="evidence" value="ECO:0007669"/>
    <property type="project" value="UniProtKB-KW"/>
</dbReference>
<evidence type="ECO:0000256" key="2">
    <source>
        <dbReference type="ARBA" id="ARBA00022695"/>
    </source>
</evidence>
<proteinExistence type="predicted"/>
<dbReference type="Gene3D" id="3.30.70.270">
    <property type="match status" value="1"/>
</dbReference>
<dbReference type="FunFam" id="3.10.20.370:FF:000001">
    <property type="entry name" value="Retrovirus-related Pol polyprotein from transposon 17.6-like protein"/>
    <property type="match status" value="1"/>
</dbReference>
<dbReference type="InterPro" id="IPR043502">
    <property type="entry name" value="DNA/RNA_pol_sf"/>
</dbReference>
<evidence type="ECO:0000313" key="10">
    <source>
        <dbReference type="Proteomes" id="UP001234989"/>
    </source>
</evidence>
<keyword evidence="1" id="KW-0808">Transferase</keyword>
<evidence type="ECO:0000256" key="6">
    <source>
        <dbReference type="ARBA" id="ARBA00022918"/>
    </source>
</evidence>
<evidence type="ECO:0000259" key="8">
    <source>
        <dbReference type="Pfam" id="PF17917"/>
    </source>
</evidence>
<evidence type="ECO:0000256" key="4">
    <source>
        <dbReference type="ARBA" id="ARBA00022759"/>
    </source>
</evidence>
<dbReference type="GO" id="GO:0003964">
    <property type="term" value="F:RNA-directed DNA polymerase activity"/>
    <property type="evidence" value="ECO:0007669"/>
    <property type="project" value="UniProtKB-KW"/>
</dbReference>
<feature type="domain" description="Reverse transcriptase" evidence="7">
    <location>
        <begin position="3"/>
        <end position="59"/>
    </location>
</feature>
<dbReference type="AlphaFoldDB" id="A0AAF0ZXF9"/>
<evidence type="ECO:0000256" key="1">
    <source>
        <dbReference type="ARBA" id="ARBA00022679"/>
    </source>
</evidence>
<evidence type="ECO:0000256" key="3">
    <source>
        <dbReference type="ARBA" id="ARBA00022722"/>
    </source>
</evidence>
<reference evidence="9" key="1">
    <citation type="submission" date="2023-08" db="EMBL/GenBank/DDBJ databases">
        <title>A de novo genome assembly of Solanum verrucosum Schlechtendal, a Mexican diploid species geographically isolated from the other diploid A-genome species in potato relatives.</title>
        <authorList>
            <person name="Hosaka K."/>
        </authorList>
    </citation>
    <scope>NUCLEOTIDE SEQUENCE</scope>
    <source>
        <tissue evidence="9">Young leaves</tissue>
    </source>
</reference>
<dbReference type="Pfam" id="PF17917">
    <property type="entry name" value="RT_RNaseH"/>
    <property type="match status" value="1"/>
</dbReference>
<evidence type="ECO:0000259" key="7">
    <source>
        <dbReference type="Pfam" id="PF00078"/>
    </source>
</evidence>
<name>A0AAF0ZXF9_SOLVR</name>
<evidence type="ECO:0000256" key="5">
    <source>
        <dbReference type="ARBA" id="ARBA00022801"/>
    </source>
</evidence>
<dbReference type="InterPro" id="IPR000477">
    <property type="entry name" value="RT_dom"/>
</dbReference>
<keyword evidence="4" id="KW-0255">Endonuclease</keyword>
<dbReference type="Proteomes" id="UP001234989">
    <property type="component" value="Chromosome 11"/>
</dbReference>
<keyword evidence="3" id="KW-0540">Nuclease</keyword>
<dbReference type="PANTHER" id="PTHR34072">
    <property type="entry name" value="ENZYMATIC POLYPROTEIN-RELATED"/>
    <property type="match status" value="1"/>
</dbReference>
<dbReference type="EMBL" id="CP133622">
    <property type="protein sequence ID" value="WMV55111.1"/>
    <property type="molecule type" value="Genomic_DNA"/>
</dbReference>
<keyword evidence="10" id="KW-1185">Reference proteome</keyword>
<dbReference type="Gene3D" id="3.10.20.370">
    <property type="match status" value="1"/>
</dbReference>
<dbReference type="InterPro" id="IPR041373">
    <property type="entry name" value="RT_RNaseH"/>
</dbReference>
<protein>
    <submittedName>
        <fullName evidence="9">Uncharacterized protein</fullName>
    </submittedName>
</protein>
<keyword evidence="2" id="KW-0548">Nucleotidyltransferase</keyword>
<feature type="domain" description="Reverse transcriptase RNase H-like" evidence="8">
    <location>
        <begin position="69"/>
        <end position="164"/>
    </location>
</feature>
<dbReference type="Pfam" id="PF00078">
    <property type="entry name" value="RVT_1"/>
    <property type="match status" value="1"/>
</dbReference>
<gene>
    <name evidence="9" type="ORF">MTR67_048496</name>
</gene>
<evidence type="ECO:0000313" key="9">
    <source>
        <dbReference type="EMBL" id="WMV55111.1"/>
    </source>
</evidence>
<keyword evidence="5" id="KW-0378">Hydrolase</keyword>
<sequence>MDLMNGVFKLYLDSFVIVFIDDILIYTHSKEEHEHHLRIVLGILNEKKLYAKFSKTTALILTLPVEGEGFIVYCDASQIGLGCVLIQKGKVIAYASRQLKIHEKNYPTHDLELAAVVFALKIWRHYLYEVHCEVFTDHRSLQYIFNQRDLNLRHRRWLELLKDYDMTIFYHPGKANVVADALSRKTISIGSLAMLQVDKRPLARDVQSLANSFMRPDILELGKVLAYVEARSSLLEQIWTQQFDDGDLCKMRD</sequence>
<dbReference type="CDD" id="cd09274">
    <property type="entry name" value="RNase_HI_RT_Ty3"/>
    <property type="match status" value="1"/>
</dbReference>
<keyword evidence="6" id="KW-0695">RNA-directed DNA polymerase</keyword>
<dbReference type="SUPFAM" id="SSF56672">
    <property type="entry name" value="DNA/RNA polymerases"/>
    <property type="match status" value="1"/>
</dbReference>
<accession>A0AAF0ZXF9</accession>
<dbReference type="GO" id="GO:0016787">
    <property type="term" value="F:hydrolase activity"/>
    <property type="evidence" value="ECO:0007669"/>
    <property type="project" value="UniProtKB-KW"/>
</dbReference>
<dbReference type="PANTHER" id="PTHR34072:SF59">
    <property type="entry name" value="CCHC-TYPE INTEGRASE"/>
    <property type="match status" value="1"/>
</dbReference>
<dbReference type="InterPro" id="IPR043128">
    <property type="entry name" value="Rev_trsase/Diguanyl_cyclase"/>
</dbReference>